<dbReference type="RefSeq" id="WP_064630659.1">
    <property type="nucleotide sequence ID" value="NZ_LQYE01000023.1"/>
</dbReference>
<reference evidence="1 2" key="1">
    <citation type="submission" date="2016-01" db="EMBL/GenBank/DDBJ databases">
        <title>Mycobacterium immunogenum strain CD11_6 genome sequencing and assembly.</title>
        <authorList>
            <person name="Kaur G."/>
            <person name="Nair G.R."/>
            <person name="Mayilraj S."/>
        </authorList>
    </citation>
    <scope>NUCLEOTIDE SEQUENCE [LARGE SCALE GENOMIC DNA]</scope>
    <source>
        <strain evidence="1 2">CD11-6</strain>
    </source>
</reference>
<proteinExistence type="predicted"/>
<organism evidence="1 2">
    <name type="scientific">Mycobacteroides immunogenum</name>
    <dbReference type="NCBI Taxonomy" id="83262"/>
    <lineage>
        <taxon>Bacteria</taxon>
        <taxon>Bacillati</taxon>
        <taxon>Actinomycetota</taxon>
        <taxon>Actinomycetes</taxon>
        <taxon>Mycobacteriales</taxon>
        <taxon>Mycobacteriaceae</taxon>
        <taxon>Mycobacteroides</taxon>
    </lineage>
</organism>
<dbReference type="AlphaFoldDB" id="A0A179V9Q9"/>
<evidence type="ECO:0000313" key="2">
    <source>
        <dbReference type="Proteomes" id="UP000186919"/>
    </source>
</evidence>
<name>A0A179V9Q9_9MYCO</name>
<dbReference type="EMBL" id="LQYE01000023">
    <property type="protein sequence ID" value="OAT68337.1"/>
    <property type="molecule type" value="Genomic_DNA"/>
</dbReference>
<evidence type="ECO:0008006" key="3">
    <source>
        <dbReference type="Google" id="ProtNLM"/>
    </source>
</evidence>
<gene>
    <name evidence="1" type="ORF">AWB85_08465</name>
</gene>
<accession>A0A179V9Q9</accession>
<comment type="caution">
    <text evidence="1">The sequence shown here is derived from an EMBL/GenBank/DDBJ whole genome shotgun (WGS) entry which is preliminary data.</text>
</comment>
<dbReference type="Proteomes" id="UP000186919">
    <property type="component" value="Unassembled WGS sequence"/>
</dbReference>
<protein>
    <recommendedName>
        <fullName evidence="3">IrrE N-terminal-like domain-containing protein</fullName>
    </recommendedName>
</protein>
<evidence type="ECO:0000313" key="1">
    <source>
        <dbReference type="EMBL" id="OAT68337.1"/>
    </source>
</evidence>
<sequence length="173" mass="18572">MWFARRGASGRGAVVAAVDQVLAVSGGGQGSVVEVARSWAQANGRVVEIQDAPLAAGVFGQWISFPDRDIVQIGHGVVGRDRTIAHELGHMVLGHRGLPVAEFAAEHVEAVSPNLVARMLQRSCGSEDVAHTDNCWPEDELAAERFAGLLIRRMRSGRGTHTRWSPYVDDALG</sequence>